<dbReference type="PANTHER" id="PTHR43630">
    <property type="entry name" value="POLY-BETA-1,6-N-ACETYL-D-GLUCOSAMINE SYNTHASE"/>
    <property type="match status" value="1"/>
</dbReference>
<protein>
    <submittedName>
        <fullName evidence="3">Glycosyl transferase family protein</fullName>
    </submittedName>
</protein>
<dbReference type="EMBL" id="CABVQD010000029">
    <property type="protein sequence ID" value="VWC26085.1"/>
    <property type="molecule type" value="Genomic_DNA"/>
</dbReference>
<dbReference type="GO" id="GO:0016740">
    <property type="term" value="F:transferase activity"/>
    <property type="evidence" value="ECO:0007669"/>
    <property type="project" value="UniProtKB-KW"/>
</dbReference>
<sequence>MSDRFAARTAAPTLTAIVITKNEARDIGACLASLRPWVDEIIVFDSGSTDGTQTICREYGAIVHETDWPGFGAQKQRALDQARGTWVLSIDADERVPPELRDEILACIESPGAELYDLPRRSNYCGTWIRHSGWSPDYVRRLFVRGRARFSDDLVHERVIGNDDARCARLATPLLHYTYRDLSEVLGKIDSYSSYGAAQKVARGKSGGLRRAVLHGLWTFIRTYVVKLGFLDGRMGFILAVSNAETSYYRYLKMMLLGDDRGNHPQA</sequence>
<evidence type="ECO:0000259" key="2">
    <source>
        <dbReference type="Pfam" id="PF00535"/>
    </source>
</evidence>
<keyword evidence="3" id="KW-0808">Transferase</keyword>
<comment type="similarity">
    <text evidence="1">Belongs to the glycosyltransferase 2 family. WaaE/KdtX subfamily.</text>
</comment>
<dbReference type="RefSeq" id="WP_052001261.1">
    <property type="nucleotide sequence ID" value="NZ_CABVQD010000029.1"/>
</dbReference>
<evidence type="ECO:0000256" key="1">
    <source>
        <dbReference type="ARBA" id="ARBA00038494"/>
    </source>
</evidence>
<name>A0A6P2QV37_9BURK</name>
<dbReference type="Pfam" id="PF00535">
    <property type="entry name" value="Glycos_transf_2"/>
    <property type="match status" value="1"/>
</dbReference>
<dbReference type="SUPFAM" id="SSF53448">
    <property type="entry name" value="Nucleotide-diphospho-sugar transferases"/>
    <property type="match status" value="1"/>
</dbReference>
<keyword evidence="4" id="KW-1185">Reference proteome</keyword>
<organism evidence="3 4">
    <name type="scientific">Burkholderia paludis</name>
    <dbReference type="NCBI Taxonomy" id="1506587"/>
    <lineage>
        <taxon>Bacteria</taxon>
        <taxon>Pseudomonadati</taxon>
        <taxon>Pseudomonadota</taxon>
        <taxon>Betaproteobacteria</taxon>
        <taxon>Burkholderiales</taxon>
        <taxon>Burkholderiaceae</taxon>
        <taxon>Burkholderia</taxon>
        <taxon>Burkholderia cepacia complex</taxon>
    </lineage>
</organism>
<proteinExistence type="inferred from homology"/>
<dbReference type="InterPro" id="IPR029044">
    <property type="entry name" value="Nucleotide-diphossugar_trans"/>
</dbReference>
<evidence type="ECO:0000313" key="4">
    <source>
        <dbReference type="Proteomes" id="UP000494330"/>
    </source>
</evidence>
<dbReference type="Gene3D" id="3.90.550.10">
    <property type="entry name" value="Spore Coat Polysaccharide Biosynthesis Protein SpsA, Chain A"/>
    <property type="match status" value="1"/>
</dbReference>
<evidence type="ECO:0000313" key="3">
    <source>
        <dbReference type="EMBL" id="VWC26085.1"/>
    </source>
</evidence>
<accession>A0A6P2QV37</accession>
<gene>
    <name evidence="3" type="ORF">BPA30113_06005</name>
</gene>
<dbReference type="InterPro" id="IPR001173">
    <property type="entry name" value="Glyco_trans_2-like"/>
</dbReference>
<dbReference type="CDD" id="cd02511">
    <property type="entry name" value="Beta4Glucosyltransferase"/>
    <property type="match status" value="1"/>
</dbReference>
<dbReference type="AlphaFoldDB" id="A0A6P2QV37"/>
<dbReference type="PANTHER" id="PTHR43630:SF2">
    <property type="entry name" value="GLYCOSYLTRANSFERASE"/>
    <property type="match status" value="1"/>
</dbReference>
<dbReference type="Proteomes" id="UP000494330">
    <property type="component" value="Unassembled WGS sequence"/>
</dbReference>
<reference evidence="3 4" key="1">
    <citation type="submission" date="2019-09" db="EMBL/GenBank/DDBJ databases">
        <authorList>
            <person name="Depoorter E."/>
        </authorList>
    </citation>
    <scope>NUCLEOTIDE SEQUENCE [LARGE SCALE GENOMIC DNA]</scope>
    <source>
        <strain evidence="3">LMG 30113</strain>
    </source>
</reference>
<feature type="domain" description="Glycosyltransferase 2-like" evidence="2">
    <location>
        <begin position="16"/>
        <end position="136"/>
    </location>
</feature>